<accession>A0AB35YXU6</accession>
<keyword evidence="4" id="KW-1185">Reference proteome</keyword>
<evidence type="ECO:0000313" key="3">
    <source>
        <dbReference type="Proteomes" id="UP001388259"/>
    </source>
</evidence>
<organism evidence="1 3">
    <name type="scientific">Aequorivita flava</name>
    <dbReference type="NCBI Taxonomy" id="3114371"/>
    <lineage>
        <taxon>Bacteria</taxon>
        <taxon>Pseudomonadati</taxon>
        <taxon>Bacteroidota</taxon>
        <taxon>Flavobacteriia</taxon>
        <taxon>Flavobacteriales</taxon>
        <taxon>Flavobacteriaceae</taxon>
        <taxon>Aequorivita</taxon>
    </lineage>
</organism>
<gene>
    <name evidence="2" type="ORF">VZD24_14980</name>
    <name evidence="1" type="ORF">VZD85_14990</name>
</gene>
<dbReference type="AlphaFoldDB" id="A0AB35YXU6"/>
<dbReference type="Proteomes" id="UP001390963">
    <property type="component" value="Unassembled WGS sequence"/>
</dbReference>
<evidence type="ECO:0000313" key="2">
    <source>
        <dbReference type="EMBL" id="MEM0574827.1"/>
    </source>
</evidence>
<name>A0AB35YXU6_9FLAO</name>
<dbReference type="InterPro" id="IPR009061">
    <property type="entry name" value="DNA-bd_dom_put_sf"/>
</dbReference>
<protein>
    <submittedName>
        <fullName evidence="1">Helix-turn-helix domain-containing protein</fullName>
    </submittedName>
</protein>
<comment type="caution">
    <text evidence="1">The sequence shown here is derived from an EMBL/GenBank/DDBJ whole genome shotgun (WGS) entry which is preliminary data.</text>
</comment>
<dbReference type="Proteomes" id="UP001388259">
    <property type="component" value="Unassembled WGS sequence"/>
</dbReference>
<dbReference type="EMBL" id="JAZBJM010000021">
    <property type="protein sequence ID" value="MEM0519666.1"/>
    <property type="molecule type" value="Genomic_DNA"/>
</dbReference>
<dbReference type="RefSeq" id="WP_342688079.1">
    <property type="nucleotide sequence ID" value="NZ_JAZBJM010000021.1"/>
</dbReference>
<dbReference type="SUPFAM" id="SSF46955">
    <property type="entry name" value="Putative DNA-binding domain"/>
    <property type="match status" value="1"/>
</dbReference>
<dbReference type="EMBL" id="JBANCF010000024">
    <property type="protein sequence ID" value="MEM0574827.1"/>
    <property type="molecule type" value="Genomic_DNA"/>
</dbReference>
<proteinExistence type="predicted"/>
<sequence>MGNNDSHLVLLSIDKLQSLFQPVLNKLVEIERNLNKKATTHKVGYYRNKDLKDKFGLSPNTIIKYRESGIIPFTMIGEVYLYPITQLDDILEKNSNWDLFQNKAS</sequence>
<reference evidence="1 4" key="1">
    <citation type="submission" date="2024-01" db="EMBL/GenBank/DDBJ databases">
        <title>Aequorivita flavus sp. nov., isolated from deep-sea sediment.</title>
        <authorList>
            <person name="Chen X."/>
        </authorList>
    </citation>
    <scope>NUCLEOTIDE SEQUENCE</scope>
    <source>
        <strain evidence="1">MCCC 1A16923</strain>
        <strain evidence="2 4">MCCC 1A16935</strain>
    </source>
</reference>
<evidence type="ECO:0000313" key="4">
    <source>
        <dbReference type="Proteomes" id="UP001390963"/>
    </source>
</evidence>
<evidence type="ECO:0000313" key="1">
    <source>
        <dbReference type="EMBL" id="MEM0519666.1"/>
    </source>
</evidence>